<gene>
    <name evidence="5" type="ORF">Bca52824_081777</name>
</gene>
<evidence type="ECO:0000256" key="1">
    <source>
        <dbReference type="ARBA" id="ARBA00022679"/>
    </source>
</evidence>
<dbReference type="GO" id="GO:0005524">
    <property type="term" value="F:ATP binding"/>
    <property type="evidence" value="ECO:0007669"/>
    <property type="project" value="UniProtKB-KW"/>
</dbReference>
<dbReference type="EMBL" id="JAAMPC010000016">
    <property type="protein sequence ID" value="KAG2251641.1"/>
    <property type="molecule type" value="Genomic_DNA"/>
</dbReference>
<organism evidence="5 6">
    <name type="scientific">Brassica carinata</name>
    <name type="common">Ethiopian mustard</name>
    <name type="synonym">Abyssinian cabbage</name>
    <dbReference type="NCBI Taxonomy" id="52824"/>
    <lineage>
        <taxon>Eukaryota</taxon>
        <taxon>Viridiplantae</taxon>
        <taxon>Streptophyta</taxon>
        <taxon>Embryophyta</taxon>
        <taxon>Tracheophyta</taxon>
        <taxon>Spermatophyta</taxon>
        <taxon>Magnoliopsida</taxon>
        <taxon>eudicotyledons</taxon>
        <taxon>Gunneridae</taxon>
        <taxon>Pentapetalae</taxon>
        <taxon>rosids</taxon>
        <taxon>malvids</taxon>
        <taxon>Brassicales</taxon>
        <taxon>Brassicaceae</taxon>
        <taxon>Brassiceae</taxon>
        <taxon>Brassica</taxon>
    </lineage>
</organism>
<evidence type="ECO:0000313" key="5">
    <source>
        <dbReference type="EMBL" id="KAG2251641.1"/>
    </source>
</evidence>
<dbReference type="GO" id="GO:0008865">
    <property type="term" value="F:fructokinase activity"/>
    <property type="evidence" value="ECO:0007669"/>
    <property type="project" value="TreeGrafter"/>
</dbReference>
<evidence type="ECO:0000256" key="4">
    <source>
        <dbReference type="ARBA" id="ARBA00022840"/>
    </source>
</evidence>
<dbReference type="GO" id="GO:0005829">
    <property type="term" value="C:cytosol"/>
    <property type="evidence" value="ECO:0007669"/>
    <property type="project" value="TreeGrafter"/>
</dbReference>
<dbReference type="OrthoDB" id="1700802at2759"/>
<dbReference type="Gene3D" id="3.40.1190.20">
    <property type="match status" value="1"/>
</dbReference>
<reference evidence="5 6" key="1">
    <citation type="submission" date="2020-02" db="EMBL/GenBank/DDBJ databases">
        <authorList>
            <person name="Ma Q."/>
            <person name="Huang Y."/>
            <person name="Song X."/>
            <person name="Pei D."/>
        </authorList>
    </citation>
    <scope>NUCLEOTIDE SEQUENCE [LARGE SCALE GENOMIC DNA]</scope>
    <source>
        <strain evidence="5">Sxm20200214</strain>
        <tissue evidence="5">Leaf</tissue>
    </source>
</reference>
<keyword evidence="6" id="KW-1185">Reference proteome</keyword>
<dbReference type="InterPro" id="IPR029056">
    <property type="entry name" value="Ribokinase-like"/>
</dbReference>
<evidence type="ECO:0000256" key="2">
    <source>
        <dbReference type="ARBA" id="ARBA00022741"/>
    </source>
</evidence>
<keyword evidence="2" id="KW-0547">Nucleotide-binding</keyword>
<dbReference type="SUPFAM" id="SSF53613">
    <property type="entry name" value="Ribokinase-like"/>
    <property type="match status" value="1"/>
</dbReference>
<name>A0A8X7TS87_BRACI</name>
<keyword evidence="1" id="KW-0808">Transferase</keyword>
<dbReference type="PANTHER" id="PTHR43085:SF1">
    <property type="entry name" value="PSEUDOURIDINE KINASE-RELATED"/>
    <property type="match status" value="1"/>
</dbReference>
<keyword evidence="3" id="KW-0418">Kinase</keyword>
<dbReference type="Proteomes" id="UP000886595">
    <property type="component" value="Unassembled WGS sequence"/>
</dbReference>
<dbReference type="GO" id="GO:0006000">
    <property type="term" value="P:fructose metabolic process"/>
    <property type="evidence" value="ECO:0007669"/>
    <property type="project" value="TreeGrafter"/>
</dbReference>
<dbReference type="GO" id="GO:0009570">
    <property type="term" value="C:chloroplast stroma"/>
    <property type="evidence" value="ECO:0007669"/>
    <property type="project" value="TreeGrafter"/>
</dbReference>
<dbReference type="AlphaFoldDB" id="A0A8X7TS87"/>
<dbReference type="InterPro" id="IPR050306">
    <property type="entry name" value="PfkB_Carbo_kinase"/>
</dbReference>
<dbReference type="PANTHER" id="PTHR43085">
    <property type="entry name" value="HEXOKINASE FAMILY MEMBER"/>
    <property type="match status" value="1"/>
</dbReference>
<protein>
    <submittedName>
        <fullName evidence="5">Uncharacterized protein</fullName>
    </submittedName>
</protein>
<comment type="caution">
    <text evidence="5">The sequence shown here is derived from an EMBL/GenBank/DDBJ whole genome shotgun (WGS) entry which is preliminary data.</text>
</comment>
<keyword evidence="4" id="KW-0067">ATP-binding</keyword>
<proteinExistence type="predicted"/>
<evidence type="ECO:0000313" key="6">
    <source>
        <dbReference type="Proteomes" id="UP000886595"/>
    </source>
</evidence>
<sequence>MNSEARHFTVGLFVLVQIRRSSVEKIGMQQLQSSLIGTARLGGSSAFIGKCKSAHIAAAKTAKDVGAILSYDPPNLRIPLWPCADNTRDEIFRTWDTADIIKICEEEIEFLTKGEDYVNLGLFASGQNSTWVS</sequence>
<evidence type="ECO:0000256" key="3">
    <source>
        <dbReference type="ARBA" id="ARBA00022777"/>
    </source>
</evidence>
<accession>A0A8X7TS87</accession>